<comment type="subunit">
    <text evidence="10">Probably interacts with PlsX.</text>
</comment>
<accession>A0A0M4KCH1</accession>
<dbReference type="GO" id="GO:0005886">
    <property type="term" value="C:plasma membrane"/>
    <property type="evidence" value="ECO:0007669"/>
    <property type="project" value="UniProtKB-SubCell"/>
</dbReference>
<dbReference type="STRING" id="362837.SCANT_v1c05090"/>
<dbReference type="GO" id="GO:0008654">
    <property type="term" value="P:phospholipid biosynthetic process"/>
    <property type="evidence" value="ECO:0007669"/>
    <property type="project" value="UniProtKB-UniRule"/>
</dbReference>
<comment type="catalytic activity">
    <reaction evidence="10">
        <text>an acyl phosphate + sn-glycerol 3-phosphate = a 1-acyl-sn-glycero-3-phosphate + phosphate</text>
        <dbReference type="Rhea" id="RHEA:34075"/>
        <dbReference type="ChEBI" id="CHEBI:43474"/>
        <dbReference type="ChEBI" id="CHEBI:57597"/>
        <dbReference type="ChEBI" id="CHEBI:57970"/>
        <dbReference type="ChEBI" id="CHEBI:59918"/>
        <dbReference type="EC" id="2.3.1.275"/>
    </reaction>
</comment>
<keyword evidence="7 10" id="KW-0472">Membrane</keyword>
<comment type="similarity">
    <text evidence="10">Belongs to the PlsY family.</text>
</comment>
<dbReference type="PANTHER" id="PTHR30309">
    <property type="entry name" value="INNER MEMBRANE PROTEIN YGIH"/>
    <property type="match status" value="1"/>
</dbReference>
<evidence type="ECO:0000256" key="7">
    <source>
        <dbReference type="ARBA" id="ARBA00023136"/>
    </source>
</evidence>
<dbReference type="GO" id="GO:0043772">
    <property type="term" value="F:acyl-phosphate glycerol-3-phosphate acyltransferase activity"/>
    <property type="evidence" value="ECO:0007669"/>
    <property type="project" value="UniProtKB-UniRule"/>
</dbReference>
<dbReference type="Proteomes" id="UP000063919">
    <property type="component" value="Chromosome"/>
</dbReference>
<dbReference type="HAMAP" id="MF_01043">
    <property type="entry name" value="PlsY"/>
    <property type="match status" value="1"/>
</dbReference>
<feature type="transmembrane region" description="Helical" evidence="10">
    <location>
        <begin position="153"/>
        <end position="170"/>
    </location>
</feature>
<proteinExistence type="inferred from homology"/>
<comment type="subcellular location">
    <subcellularLocation>
        <location evidence="10">Cell membrane</location>
        <topology evidence="10">Multi-pass membrane protein</topology>
    </subcellularLocation>
</comment>
<dbReference type="EMBL" id="CP012622">
    <property type="protein sequence ID" value="ALD66415.1"/>
    <property type="molecule type" value="Genomic_DNA"/>
</dbReference>
<keyword evidence="1 10" id="KW-1003">Cell membrane</keyword>
<evidence type="ECO:0000256" key="10">
    <source>
        <dbReference type="HAMAP-Rule" id="MF_01043"/>
    </source>
</evidence>
<dbReference type="OrthoDB" id="9777124at2"/>
<dbReference type="RefSeq" id="WP_053946174.1">
    <property type="nucleotide sequence ID" value="NZ_CP012622.1"/>
</dbReference>
<dbReference type="PANTHER" id="PTHR30309:SF0">
    <property type="entry name" value="GLYCEROL-3-PHOSPHATE ACYLTRANSFERASE-RELATED"/>
    <property type="match status" value="1"/>
</dbReference>
<dbReference type="KEGG" id="scj:SCANT_v1c05090"/>
<feature type="region of interest" description="Disordered" evidence="11">
    <location>
        <begin position="247"/>
        <end position="279"/>
    </location>
</feature>
<keyword evidence="13" id="KW-1185">Reference proteome</keyword>
<evidence type="ECO:0000256" key="8">
    <source>
        <dbReference type="ARBA" id="ARBA00023209"/>
    </source>
</evidence>
<feature type="transmembrane region" description="Helical" evidence="10">
    <location>
        <begin position="58"/>
        <end position="83"/>
    </location>
</feature>
<dbReference type="Pfam" id="PF02660">
    <property type="entry name" value="G3P_acyltransf"/>
    <property type="match status" value="1"/>
</dbReference>
<evidence type="ECO:0000256" key="9">
    <source>
        <dbReference type="ARBA" id="ARBA00023264"/>
    </source>
</evidence>
<keyword evidence="12" id="KW-0012">Acyltransferase</keyword>
<gene>
    <name evidence="10 12" type="primary">plsY</name>
    <name evidence="12" type="ORF">SCANT_v1c05090</name>
</gene>
<dbReference type="SMART" id="SM01207">
    <property type="entry name" value="G3P_acyltransf"/>
    <property type="match status" value="1"/>
</dbReference>
<keyword evidence="9 10" id="KW-1208">Phospholipid metabolism</keyword>
<dbReference type="InterPro" id="IPR003811">
    <property type="entry name" value="G3P_acylTferase_PlsY"/>
</dbReference>
<organism evidence="12 13">
    <name type="scientific">Spiroplasma cantharicola</name>
    <dbReference type="NCBI Taxonomy" id="362837"/>
    <lineage>
        <taxon>Bacteria</taxon>
        <taxon>Bacillati</taxon>
        <taxon>Mycoplasmatota</taxon>
        <taxon>Mollicutes</taxon>
        <taxon>Entomoplasmatales</taxon>
        <taxon>Spiroplasmataceae</taxon>
        <taxon>Spiroplasma</taxon>
    </lineage>
</organism>
<sequence>MTLGIIIGTFITSILAYLLGSFSFSIAIVKLKTNKDVREQGSKNAGATNASRIIGKKWGVVIMLLDSFKIFLAVLLAFLISLIPTGSTEIFKNTILIIPGFFALVGHCWPVYYKFKGGKAVSCFLGLMLVANILVGLIFFTTWLVLVLVSKKVSIGSIFAAILAAILMWIPQLSGLKHFSINGNDFQNAFAPFVWYNKFHLVNESPMDSFLIINLVITFAAIILLARHYQNIIRLIKGTEPAFLGKNKIKSNEQKEESKKSEKNIKTESELKVEKNQQK</sequence>
<keyword evidence="6 10" id="KW-0443">Lipid metabolism</keyword>
<evidence type="ECO:0000256" key="4">
    <source>
        <dbReference type="ARBA" id="ARBA00022692"/>
    </source>
</evidence>
<keyword evidence="4 10" id="KW-0812">Transmembrane</keyword>
<evidence type="ECO:0000256" key="11">
    <source>
        <dbReference type="SAM" id="MobiDB-lite"/>
    </source>
</evidence>
<feature type="transmembrane region" description="Helical" evidence="10">
    <location>
        <begin position="124"/>
        <end position="147"/>
    </location>
</feature>
<feature type="compositionally biased region" description="Basic and acidic residues" evidence="11">
    <location>
        <begin position="250"/>
        <end position="279"/>
    </location>
</feature>
<dbReference type="NCBIfam" id="TIGR00023">
    <property type="entry name" value="glycerol-3-phosphate 1-O-acyltransferase PlsY"/>
    <property type="match status" value="1"/>
</dbReference>
<feature type="transmembrane region" description="Helical" evidence="10">
    <location>
        <begin position="6"/>
        <end position="29"/>
    </location>
</feature>
<evidence type="ECO:0000256" key="1">
    <source>
        <dbReference type="ARBA" id="ARBA00022475"/>
    </source>
</evidence>
<reference evidence="12 13" key="1">
    <citation type="journal article" date="2015" name="Genome Announc.">
        <title>Complete Genome Sequence of Spiroplasma cantharicola CC-1T (DSM 21588), a Bacterium Isolated from Soldier Beetle (Cantharis carolinus).</title>
        <authorList>
            <person name="Lo W.S."/>
            <person name="Liu P.Y."/>
            <person name="Kuo C.H."/>
        </authorList>
    </citation>
    <scope>NUCLEOTIDE SEQUENCE [LARGE SCALE GENOMIC DNA]</scope>
    <source>
        <strain evidence="12 13">CC-1</strain>
    </source>
</reference>
<keyword evidence="2 10" id="KW-0444">Lipid biosynthesis</keyword>
<feature type="transmembrane region" description="Helical" evidence="10">
    <location>
        <begin position="210"/>
        <end position="229"/>
    </location>
</feature>
<comment type="function">
    <text evidence="10">Catalyzes the transfer of an acyl group from acyl-phosphate (acyl-PO(4)) to glycerol-3-phosphate (G3P) to form lysophosphatidic acid (LPA). This enzyme utilizes acyl-phosphate as fatty acyl donor, but not acyl-CoA or acyl-ACP.</text>
</comment>
<keyword evidence="5 10" id="KW-1133">Transmembrane helix</keyword>
<evidence type="ECO:0000256" key="3">
    <source>
        <dbReference type="ARBA" id="ARBA00022679"/>
    </source>
</evidence>
<protein>
    <recommendedName>
        <fullName evidence="10">Glycerol-3-phosphate acyltransferase</fullName>
    </recommendedName>
    <alternativeName>
        <fullName evidence="10">Acyl-PO4 G3P acyltransferase</fullName>
    </alternativeName>
    <alternativeName>
        <fullName evidence="10">Acyl-phosphate--glycerol-3-phosphate acyltransferase</fullName>
    </alternativeName>
    <alternativeName>
        <fullName evidence="10">G3P acyltransferase</fullName>
        <shortName evidence="10">GPAT</shortName>
        <ecNumber evidence="10">2.3.1.275</ecNumber>
    </alternativeName>
    <alternativeName>
        <fullName evidence="10">Lysophosphatidic acid synthase</fullName>
        <shortName evidence="10">LPA synthase</shortName>
    </alternativeName>
</protein>
<feature type="transmembrane region" description="Helical" evidence="10">
    <location>
        <begin position="95"/>
        <end position="112"/>
    </location>
</feature>
<evidence type="ECO:0000256" key="6">
    <source>
        <dbReference type="ARBA" id="ARBA00023098"/>
    </source>
</evidence>
<dbReference type="PATRIC" id="fig|362837.3.peg.520"/>
<dbReference type="AlphaFoldDB" id="A0A0M4KCH1"/>
<evidence type="ECO:0000256" key="5">
    <source>
        <dbReference type="ARBA" id="ARBA00022989"/>
    </source>
</evidence>
<dbReference type="UniPathway" id="UPA00085"/>
<evidence type="ECO:0000256" key="2">
    <source>
        <dbReference type="ARBA" id="ARBA00022516"/>
    </source>
</evidence>
<dbReference type="EC" id="2.3.1.275" evidence="10"/>
<name>A0A0M4KCH1_9MOLU</name>
<evidence type="ECO:0000313" key="13">
    <source>
        <dbReference type="Proteomes" id="UP000063919"/>
    </source>
</evidence>
<comment type="pathway">
    <text evidence="10">Lipid metabolism; phospholipid metabolism.</text>
</comment>
<keyword evidence="8 10" id="KW-0594">Phospholipid biosynthesis</keyword>
<keyword evidence="3 10" id="KW-0808">Transferase</keyword>
<evidence type="ECO:0000313" key="12">
    <source>
        <dbReference type="EMBL" id="ALD66415.1"/>
    </source>
</evidence>